<evidence type="ECO:0000256" key="1">
    <source>
        <dbReference type="SAM" id="MobiDB-lite"/>
    </source>
</evidence>
<feature type="region of interest" description="Disordered" evidence="1">
    <location>
        <begin position="79"/>
        <end position="126"/>
    </location>
</feature>
<dbReference type="AlphaFoldDB" id="B7Z7G8"/>
<reference evidence="2" key="1">
    <citation type="submission" date="2007-10" db="EMBL/GenBank/DDBJ databases">
        <title>NEDO human cDNA sequencing project focused on splicing variants.</title>
        <authorList>
            <person name="Wakamatsu A."/>
            <person name="Yamamoto J."/>
            <person name="Kimura K."/>
            <person name="Ishii S."/>
            <person name="Watanabe K."/>
            <person name="Sugiyama A."/>
            <person name="Murakawa K."/>
            <person name="Kaida T."/>
            <person name="Tsuchiya K."/>
            <person name="Fukuzumi Y."/>
            <person name="Kumagai A."/>
            <person name="Oishi Y."/>
            <person name="Yamamoto S."/>
            <person name="Ono Y."/>
            <person name="Komori Y."/>
            <person name="Yamazaki M."/>
            <person name="Kisu Y."/>
            <person name="Nishikawa T."/>
            <person name="Sugano S."/>
            <person name="Nomura N."/>
            <person name="Isogai T."/>
        </authorList>
    </citation>
    <scope>NUCLEOTIDE SEQUENCE</scope>
    <source>
        <tissue evidence="2">Testis</tissue>
    </source>
</reference>
<dbReference type="EMBL" id="AK301995">
    <property type="protein sequence ID" value="BAH13604.1"/>
    <property type="molecule type" value="mRNA"/>
</dbReference>
<proteinExistence type="evidence at transcript level"/>
<sequence length="158" mass="17012">MRTDTSVFRNSHAEEAHRARGLAAKLAQAGDLLRFLTHLTKAFPSRPAGSPQTTSHGRAFPLISPVCSHELHVLMGPQSHSEQGKVGTGFRTTAPPTPAPRRPPRCLPDELLLTPQPGESAGLPAQSCTRRAAGWARAAVRGLTRARVPHRRGLRTEG</sequence>
<dbReference type="RefSeq" id="XP_047272425.1">
    <property type="nucleotide sequence ID" value="XM_047416469.1"/>
</dbReference>
<dbReference type="KEGG" id="hsa:124900641"/>
<accession>B7Z7G8</accession>
<dbReference type="GeneID" id="124900641"/>
<organism evidence="2">
    <name type="scientific">Homo sapiens</name>
    <name type="common">Human</name>
    <dbReference type="NCBI Taxonomy" id="9606"/>
    <lineage>
        <taxon>Eukaryota</taxon>
        <taxon>Metazoa</taxon>
        <taxon>Chordata</taxon>
        <taxon>Craniata</taxon>
        <taxon>Vertebrata</taxon>
        <taxon>Euteleostomi</taxon>
        <taxon>Mammalia</taxon>
        <taxon>Eutheria</taxon>
        <taxon>Euarchontoglires</taxon>
        <taxon>Primates</taxon>
        <taxon>Haplorrhini</taxon>
        <taxon>Catarrhini</taxon>
        <taxon>Hominidae</taxon>
        <taxon>Homo</taxon>
    </lineage>
</organism>
<name>B7Z7G8_HUMAN</name>
<evidence type="ECO:0000313" key="2">
    <source>
        <dbReference type="EMBL" id="BAH13604.1"/>
    </source>
</evidence>
<protein>
    <submittedName>
        <fullName evidence="2">cDNA FLJ53530</fullName>
    </submittedName>
</protein>